<keyword evidence="2" id="KW-1185">Reference proteome</keyword>
<reference evidence="1" key="1">
    <citation type="submission" date="2022-07" db="EMBL/GenBank/DDBJ databases">
        <title>Draft genome sequence of Zalerion maritima ATCC 34329, a (micro)plastics degrading marine fungus.</title>
        <authorList>
            <person name="Paco A."/>
            <person name="Goncalves M.F.M."/>
            <person name="Rocha-Santos T.A.P."/>
            <person name="Alves A."/>
        </authorList>
    </citation>
    <scope>NUCLEOTIDE SEQUENCE</scope>
    <source>
        <strain evidence="1">ATCC 34329</strain>
    </source>
</reference>
<evidence type="ECO:0000313" key="2">
    <source>
        <dbReference type="Proteomes" id="UP001201980"/>
    </source>
</evidence>
<comment type="caution">
    <text evidence="1">The sequence shown here is derived from an EMBL/GenBank/DDBJ whole genome shotgun (WGS) entry which is preliminary data.</text>
</comment>
<proteinExistence type="predicted"/>
<sequence>MKGPSGNYGPVQEAFTTYGKGVSFVGQGPQKDYFPPNRTRAPSPGLAEFYFHCSAEPVSDPYTKRTVPSMPVLENPPREADIIPQLTTATPIRPPMVHPPLGDDLTGVSTWVTSLFPYPGTDTDYGIPLPAC</sequence>
<dbReference type="EMBL" id="JAKWBI020000017">
    <property type="protein sequence ID" value="KAJ2906232.1"/>
    <property type="molecule type" value="Genomic_DNA"/>
</dbReference>
<accession>A0AAD5RX76</accession>
<gene>
    <name evidence="1" type="ORF">MKZ38_002657</name>
</gene>
<dbReference type="AlphaFoldDB" id="A0AAD5RX76"/>
<dbReference type="Proteomes" id="UP001201980">
    <property type="component" value="Unassembled WGS sequence"/>
</dbReference>
<protein>
    <submittedName>
        <fullName evidence="1">Uncharacterized protein</fullName>
    </submittedName>
</protein>
<name>A0AAD5RX76_9PEZI</name>
<evidence type="ECO:0000313" key="1">
    <source>
        <dbReference type="EMBL" id="KAJ2906232.1"/>
    </source>
</evidence>
<organism evidence="1 2">
    <name type="scientific">Zalerion maritima</name>
    <dbReference type="NCBI Taxonomy" id="339359"/>
    <lineage>
        <taxon>Eukaryota</taxon>
        <taxon>Fungi</taxon>
        <taxon>Dikarya</taxon>
        <taxon>Ascomycota</taxon>
        <taxon>Pezizomycotina</taxon>
        <taxon>Sordariomycetes</taxon>
        <taxon>Lulworthiomycetidae</taxon>
        <taxon>Lulworthiales</taxon>
        <taxon>Lulworthiaceae</taxon>
        <taxon>Zalerion</taxon>
    </lineage>
</organism>